<dbReference type="AlphaFoldDB" id="A0A4C1SZJ1"/>
<dbReference type="Proteomes" id="UP000299102">
    <property type="component" value="Unassembled WGS sequence"/>
</dbReference>
<evidence type="ECO:0000313" key="2">
    <source>
        <dbReference type="Proteomes" id="UP000299102"/>
    </source>
</evidence>
<comment type="caution">
    <text evidence="1">The sequence shown here is derived from an EMBL/GenBank/DDBJ whole genome shotgun (WGS) entry which is preliminary data.</text>
</comment>
<name>A0A4C1SZJ1_EUMVA</name>
<protein>
    <submittedName>
        <fullName evidence="1">Uncharacterized protein</fullName>
    </submittedName>
</protein>
<reference evidence="1 2" key="1">
    <citation type="journal article" date="2019" name="Commun. Biol.">
        <title>The bagworm genome reveals a unique fibroin gene that provides high tensile strength.</title>
        <authorList>
            <person name="Kono N."/>
            <person name="Nakamura H."/>
            <person name="Ohtoshi R."/>
            <person name="Tomita M."/>
            <person name="Numata K."/>
            <person name="Arakawa K."/>
        </authorList>
    </citation>
    <scope>NUCLEOTIDE SEQUENCE [LARGE SCALE GENOMIC DNA]</scope>
</reference>
<keyword evidence="2" id="KW-1185">Reference proteome</keyword>
<sequence>MKLQPTHAHEHGARDELRTQQSWDFWRGVRVNIWGEVEVTVARVLLQIIQNPRNVTGLQDEPIPTFSSSIELEFSVHSIRPMEMKQSNDIDLMWRAAPLQVAGEFHRFELSN</sequence>
<organism evidence="1 2">
    <name type="scientific">Eumeta variegata</name>
    <name type="common">Bagworm moth</name>
    <name type="synonym">Eumeta japonica</name>
    <dbReference type="NCBI Taxonomy" id="151549"/>
    <lineage>
        <taxon>Eukaryota</taxon>
        <taxon>Metazoa</taxon>
        <taxon>Ecdysozoa</taxon>
        <taxon>Arthropoda</taxon>
        <taxon>Hexapoda</taxon>
        <taxon>Insecta</taxon>
        <taxon>Pterygota</taxon>
        <taxon>Neoptera</taxon>
        <taxon>Endopterygota</taxon>
        <taxon>Lepidoptera</taxon>
        <taxon>Glossata</taxon>
        <taxon>Ditrysia</taxon>
        <taxon>Tineoidea</taxon>
        <taxon>Psychidae</taxon>
        <taxon>Oiketicinae</taxon>
        <taxon>Eumeta</taxon>
    </lineage>
</organism>
<dbReference type="EMBL" id="BGZK01000023">
    <property type="protein sequence ID" value="GBP06690.1"/>
    <property type="molecule type" value="Genomic_DNA"/>
</dbReference>
<evidence type="ECO:0000313" key="1">
    <source>
        <dbReference type="EMBL" id="GBP06690.1"/>
    </source>
</evidence>
<accession>A0A4C1SZJ1</accession>
<gene>
    <name evidence="1" type="ORF">EVAR_92642_1</name>
</gene>
<proteinExistence type="predicted"/>